<evidence type="ECO:0000313" key="4">
    <source>
        <dbReference type="Proteomes" id="UP000214646"/>
    </source>
</evidence>
<dbReference type="EMBL" id="NIDE01000004">
    <property type="protein sequence ID" value="OWK43958.1"/>
    <property type="molecule type" value="Genomic_DNA"/>
</dbReference>
<sequence length="204" mass="21742">MSGLGLGNTTNVFTRDELLELGVAGVGREVFVDRSVRFFRPESVRFADRVRVDCFCVISAGRDGIVIGNNVHIAAGCFLFGGGGAVVLEDFVGLSSRVSLYTSTDDYVAGHLTNPTVPDEYRDVTTGPIVLRRHAIVGCGSVVLPGVTLGFGASVGALTVARKDVGDCEIVFGNPARSLPTRRNADKLREFEARYGQTVGQNET</sequence>
<dbReference type="GO" id="GO:0008374">
    <property type="term" value="F:O-acyltransferase activity"/>
    <property type="evidence" value="ECO:0007669"/>
    <property type="project" value="TreeGrafter"/>
</dbReference>
<evidence type="ECO:0000256" key="1">
    <source>
        <dbReference type="ARBA" id="ARBA00007274"/>
    </source>
</evidence>
<comment type="caution">
    <text evidence="3">The sequence shown here is derived from an EMBL/GenBank/DDBJ whole genome shotgun (WGS) entry which is preliminary data.</text>
</comment>
<keyword evidence="4" id="KW-1185">Reference proteome</keyword>
<reference evidence="4" key="1">
    <citation type="submission" date="2017-06" db="EMBL/GenBank/DDBJ databases">
        <title>Genome analysis of Fimbriiglobus ruber SP5, the first member of the order Planctomycetales with confirmed chitinolytic capability.</title>
        <authorList>
            <person name="Ravin N.V."/>
            <person name="Rakitin A.L."/>
            <person name="Ivanova A.A."/>
            <person name="Beletsky A.V."/>
            <person name="Kulichevskaya I.S."/>
            <person name="Mardanov A.V."/>
            <person name="Dedysh S.N."/>
        </authorList>
    </citation>
    <scope>NUCLEOTIDE SEQUENCE [LARGE SCALE GENOMIC DNA]</scope>
    <source>
        <strain evidence="4">SP5</strain>
    </source>
</reference>
<comment type="similarity">
    <text evidence="1">Belongs to the transferase hexapeptide repeat family.</text>
</comment>
<dbReference type="GO" id="GO:0005829">
    <property type="term" value="C:cytosol"/>
    <property type="evidence" value="ECO:0007669"/>
    <property type="project" value="TreeGrafter"/>
</dbReference>
<dbReference type="AlphaFoldDB" id="A0A225DZJ8"/>
<dbReference type="PANTHER" id="PTHR23416">
    <property type="entry name" value="SIALIC ACID SYNTHASE-RELATED"/>
    <property type="match status" value="1"/>
</dbReference>
<dbReference type="InterPro" id="IPR051159">
    <property type="entry name" value="Hexapeptide_acetyltransf"/>
</dbReference>
<gene>
    <name evidence="3" type="ORF">FRUB_03557</name>
</gene>
<dbReference type="OrthoDB" id="9801697at2"/>
<accession>A0A225DZJ8</accession>
<evidence type="ECO:0000256" key="2">
    <source>
        <dbReference type="ARBA" id="ARBA00022679"/>
    </source>
</evidence>
<proteinExistence type="inferred from homology"/>
<dbReference type="Gene3D" id="2.160.10.10">
    <property type="entry name" value="Hexapeptide repeat proteins"/>
    <property type="match status" value="1"/>
</dbReference>
<keyword evidence="2 3" id="KW-0808">Transferase</keyword>
<dbReference type="InterPro" id="IPR011004">
    <property type="entry name" value="Trimer_LpxA-like_sf"/>
</dbReference>
<name>A0A225DZJ8_9BACT</name>
<dbReference type="PANTHER" id="PTHR23416:SF23">
    <property type="entry name" value="ACETYLTRANSFERASE C18B11.09C-RELATED"/>
    <property type="match status" value="1"/>
</dbReference>
<evidence type="ECO:0000313" key="3">
    <source>
        <dbReference type="EMBL" id="OWK43958.1"/>
    </source>
</evidence>
<dbReference type="SUPFAM" id="SSF51161">
    <property type="entry name" value="Trimeric LpxA-like enzymes"/>
    <property type="match status" value="1"/>
</dbReference>
<protein>
    <submittedName>
        <fullName evidence="3">Putative O-acetyltransferase</fullName>
    </submittedName>
</protein>
<dbReference type="RefSeq" id="WP_088254737.1">
    <property type="nucleotide sequence ID" value="NZ_NIDE01000004.1"/>
</dbReference>
<dbReference type="CDD" id="cd04647">
    <property type="entry name" value="LbH_MAT_like"/>
    <property type="match status" value="1"/>
</dbReference>
<dbReference type="Proteomes" id="UP000214646">
    <property type="component" value="Unassembled WGS sequence"/>
</dbReference>
<organism evidence="3 4">
    <name type="scientific">Fimbriiglobus ruber</name>
    <dbReference type="NCBI Taxonomy" id="1908690"/>
    <lineage>
        <taxon>Bacteria</taxon>
        <taxon>Pseudomonadati</taxon>
        <taxon>Planctomycetota</taxon>
        <taxon>Planctomycetia</taxon>
        <taxon>Gemmatales</taxon>
        <taxon>Gemmataceae</taxon>
        <taxon>Fimbriiglobus</taxon>
    </lineage>
</organism>